<dbReference type="SUPFAM" id="SSF82866">
    <property type="entry name" value="Multidrug efflux transporter AcrB transmembrane domain"/>
    <property type="match status" value="2"/>
</dbReference>
<keyword evidence="2" id="KW-1003">Cell membrane</keyword>
<feature type="transmembrane region" description="Helical" evidence="6">
    <location>
        <begin position="276"/>
        <end position="298"/>
    </location>
</feature>
<dbReference type="PANTHER" id="PTHR33406">
    <property type="entry name" value="MEMBRANE PROTEIN MJ1562-RELATED"/>
    <property type="match status" value="1"/>
</dbReference>
<name>A0ABS0GWH5_9ACTN</name>
<dbReference type="PANTHER" id="PTHR33406:SF13">
    <property type="entry name" value="MEMBRANE PROTEIN YDFJ"/>
    <property type="match status" value="1"/>
</dbReference>
<evidence type="ECO:0000256" key="5">
    <source>
        <dbReference type="ARBA" id="ARBA00023136"/>
    </source>
</evidence>
<keyword evidence="3 6" id="KW-0812">Transmembrane</keyword>
<feature type="transmembrane region" description="Helical" evidence="6">
    <location>
        <begin position="228"/>
        <end position="249"/>
    </location>
</feature>
<evidence type="ECO:0000256" key="1">
    <source>
        <dbReference type="ARBA" id="ARBA00004651"/>
    </source>
</evidence>
<feature type="transmembrane region" description="Helical" evidence="6">
    <location>
        <begin position="534"/>
        <end position="553"/>
    </location>
</feature>
<dbReference type="Proteomes" id="UP000638560">
    <property type="component" value="Unassembled WGS sequence"/>
</dbReference>
<evidence type="ECO:0000256" key="2">
    <source>
        <dbReference type="ARBA" id="ARBA00022475"/>
    </source>
</evidence>
<dbReference type="InterPro" id="IPR000731">
    <property type="entry name" value="SSD"/>
</dbReference>
<gene>
    <name evidence="8" type="ORF">I0C86_14945</name>
</gene>
<accession>A0ABS0GWH5</accession>
<evidence type="ECO:0000256" key="3">
    <source>
        <dbReference type="ARBA" id="ARBA00022692"/>
    </source>
</evidence>
<feature type="transmembrane region" description="Helical" evidence="6">
    <location>
        <begin position="622"/>
        <end position="641"/>
    </location>
</feature>
<keyword evidence="9" id="KW-1185">Reference proteome</keyword>
<evidence type="ECO:0000256" key="4">
    <source>
        <dbReference type="ARBA" id="ARBA00022989"/>
    </source>
</evidence>
<dbReference type="Gene3D" id="1.20.1640.10">
    <property type="entry name" value="Multidrug efflux transporter AcrB transmembrane domain"/>
    <property type="match status" value="2"/>
</dbReference>
<comment type="subcellular location">
    <subcellularLocation>
        <location evidence="1">Cell membrane</location>
        <topology evidence="1">Multi-pass membrane protein</topology>
    </subcellularLocation>
</comment>
<feature type="transmembrane region" description="Helical" evidence="6">
    <location>
        <begin position="349"/>
        <end position="374"/>
    </location>
</feature>
<evidence type="ECO:0000313" key="8">
    <source>
        <dbReference type="EMBL" id="MBF9130242.1"/>
    </source>
</evidence>
<keyword evidence="4 6" id="KW-1133">Transmembrane helix</keyword>
<dbReference type="InterPro" id="IPR004869">
    <property type="entry name" value="MMPL_dom"/>
</dbReference>
<proteinExistence type="predicted"/>
<sequence>MIRLSRFVLRHRLAVTLSWLVLFLAGAVAASQLSDQLTRDFSFPSTAADEANGAILATYGNGAGTYPLVPVVVLPDGTGADAPALRQAFDAAAVRPQLRVVSYPSTGDRRFVGADGRTVFGLVFLPPATGGPAPDYGAEITQAMSRVLPAGATVHVTGLGELATADDTGSGSSVLTETLIGALGALVVLAFVFSSLLALVPLLVAAVSILTTFLIVLGLTAFSDVSFIVQFLVALVGLGVAIDYSLLLVTRWREERAHGHPGDEAVHRAMATAGQAVLFSGVTVAIGLVALVVLPVPFLRSVGYGGMLVPLVSVLVTLTLLPVLLATVGRRVDWPRLRREETASRAWRAWAGGVVRFRWLAATVGVLILGALAVSATGLKLGDADSEALARSARPDAAAGLADLTRAGIPTGVLTPIEVLIPAGTAPPTGLDALPGSYAAVVPPDAGWQRGGTRLLVVLPRDEASSDGGKSTITRVRDTLTGVPGARVGGFGVLEKDAQQALYGPFPVLLAVIGLITFILLARAFRSLLLALKAVLLNLLSLAASYGVLVLVWQHGYGSEVVWDIPATGAITFWVPLMCFAFLYGLSMDYEVFILARIREEYDRTGDTRTAIVEGIGRTGRLVTSAGLILFLAFLSLSTAPSTEIKILATGLGAGILLDATVVRCLLVPATVSLFGRGNWWLPNWAARLLFLPVPTSDLPADSPADAPERTPFTTVG</sequence>
<feature type="transmembrane region" description="Helical" evidence="6">
    <location>
        <begin position="202"/>
        <end position="222"/>
    </location>
</feature>
<feature type="transmembrane region" description="Helical" evidence="6">
    <location>
        <begin position="565"/>
        <end position="586"/>
    </location>
</feature>
<reference evidence="8 9" key="1">
    <citation type="submission" date="2020-11" db="EMBL/GenBank/DDBJ databases">
        <title>A novel isolate from a Black sea contaminated sediment with potential to produce alkanes: Plantactinospora alkalitolerans sp. nov.</title>
        <authorList>
            <person name="Carro L."/>
            <person name="Veyisoglu A."/>
            <person name="Guven K."/>
            <person name="Schumann P."/>
            <person name="Klenk H.-P."/>
            <person name="Sahin N."/>
        </authorList>
    </citation>
    <scope>NUCLEOTIDE SEQUENCE [LARGE SCALE GENOMIC DNA]</scope>
    <source>
        <strain evidence="8 9">S1510</strain>
    </source>
</reference>
<dbReference type="RefSeq" id="WP_196201820.1">
    <property type="nucleotide sequence ID" value="NZ_JADPUN010000148.1"/>
</dbReference>
<feature type="domain" description="SSD" evidence="7">
    <location>
        <begin position="193"/>
        <end position="327"/>
    </location>
</feature>
<comment type="caution">
    <text evidence="8">The sequence shown here is derived from an EMBL/GenBank/DDBJ whole genome shotgun (WGS) entry which is preliminary data.</text>
</comment>
<feature type="transmembrane region" description="Helical" evidence="6">
    <location>
        <begin position="304"/>
        <end position="328"/>
    </location>
</feature>
<protein>
    <submittedName>
        <fullName evidence="8">MMPL family transporter</fullName>
    </submittedName>
</protein>
<dbReference type="EMBL" id="JADPUN010000148">
    <property type="protein sequence ID" value="MBF9130242.1"/>
    <property type="molecule type" value="Genomic_DNA"/>
</dbReference>
<keyword evidence="5 6" id="KW-0472">Membrane</keyword>
<feature type="transmembrane region" description="Helical" evidence="6">
    <location>
        <begin position="647"/>
        <end position="667"/>
    </location>
</feature>
<evidence type="ECO:0000256" key="6">
    <source>
        <dbReference type="SAM" id="Phobius"/>
    </source>
</evidence>
<evidence type="ECO:0000259" key="7">
    <source>
        <dbReference type="PROSITE" id="PS50156"/>
    </source>
</evidence>
<feature type="transmembrane region" description="Helical" evidence="6">
    <location>
        <begin position="502"/>
        <end position="522"/>
    </location>
</feature>
<dbReference type="InterPro" id="IPR050545">
    <property type="entry name" value="Mycobact_MmpL"/>
</dbReference>
<dbReference type="Pfam" id="PF03176">
    <property type="entry name" value="MMPL"/>
    <property type="match status" value="2"/>
</dbReference>
<dbReference type="PROSITE" id="PS50156">
    <property type="entry name" value="SSD"/>
    <property type="match status" value="1"/>
</dbReference>
<feature type="transmembrane region" description="Helical" evidence="6">
    <location>
        <begin position="179"/>
        <end position="197"/>
    </location>
</feature>
<evidence type="ECO:0000313" key="9">
    <source>
        <dbReference type="Proteomes" id="UP000638560"/>
    </source>
</evidence>
<organism evidence="8 9">
    <name type="scientific">Plantactinospora alkalitolerans</name>
    <dbReference type="NCBI Taxonomy" id="2789879"/>
    <lineage>
        <taxon>Bacteria</taxon>
        <taxon>Bacillati</taxon>
        <taxon>Actinomycetota</taxon>
        <taxon>Actinomycetes</taxon>
        <taxon>Micromonosporales</taxon>
        <taxon>Micromonosporaceae</taxon>
        <taxon>Plantactinospora</taxon>
    </lineage>
</organism>